<dbReference type="InterPro" id="IPR020843">
    <property type="entry name" value="ER"/>
</dbReference>
<dbReference type="InterPro" id="IPR013149">
    <property type="entry name" value="ADH-like_C"/>
</dbReference>
<dbReference type="InterPro" id="IPR036291">
    <property type="entry name" value="NAD(P)-bd_dom_sf"/>
</dbReference>
<dbReference type="Gene3D" id="3.90.180.10">
    <property type="entry name" value="Medium-chain alcohol dehydrogenases, catalytic domain"/>
    <property type="match status" value="1"/>
</dbReference>
<comment type="similarity">
    <text evidence="2 7">Belongs to the zinc-containing alcohol dehydrogenase family.</text>
</comment>
<dbReference type="Proteomes" id="UP000193964">
    <property type="component" value="Unassembled WGS sequence"/>
</dbReference>
<gene>
    <name evidence="9" type="ORF">AWC31_31065</name>
</gene>
<dbReference type="AlphaFoldDB" id="A0A1X2F2Q2"/>
<dbReference type="GO" id="GO:0051903">
    <property type="term" value="F:S-(hydroxymethyl)glutathione dehydrogenase [NAD(P)+] activity"/>
    <property type="evidence" value="ECO:0007669"/>
    <property type="project" value="TreeGrafter"/>
</dbReference>
<dbReference type="SUPFAM" id="SSF50129">
    <property type="entry name" value="GroES-like"/>
    <property type="match status" value="1"/>
</dbReference>
<evidence type="ECO:0000256" key="4">
    <source>
        <dbReference type="ARBA" id="ARBA00022833"/>
    </source>
</evidence>
<keyword evidence="4 7" id="KW-0862">Zinc</keyword>
<evidence type="ECO:0000313" key="9">
    <source>
        <dbReference type="EMBL" id="ORX12685.1"/>
    </source>
</evidence>
<name>A0A1X2F2Q2_9MYCO</name>
<reference evidence="9 10" key="1">
    <citation type="submission" date="2016-01" db="EMBL/GenBank/DDBJ databases">
        <title>The new phylogeny of the genus Mycobacterium.</title>
        <authorList>
            <person name="Tarcisio F."/>
            <person name="Conor M."/>
            <person name="Antonella G."/>
            <person name="Elisabetta G."/>
            <person name="Giulia F.S."/>
            <person name="Sara T."/>
            <person name="Anna F."/>
            <person name="Clotilde B."/>
            <person name="Roberto B."/>
            <person name="Veronica D.S."/>
            <person name="Fabio R."/>
            <person name="Monica P."/>
            <person name="Olivier J."/>
            <person name="Enrico T."/>
            <person name="Nicola S."/>
        </authorList>
    </citation>
    <scope>NUCLEOTIDE SEQUENCE [LARGE SCALE GENOMIC DNA]</scope>
    <source>
        <strain evidence="9 10">ATCC 700010</strain>
    </source>
</reference>
<keyword evidence="3 7" id="KW-0479">Metal-binding</keyword>
<comment type="cofactor">
    <cofactor evidence="1 7">
        <name>Zn(2+)</name>
        <dbReference type="ChEBI" id="CHEBI:29105"/>
    </cofactor>
</comment>
<dbReference type="SMART" id="SM00829">
    <property type="entry name" value="PKS_ER"/>
    <property type="match status" value="1"/>
</dbReference>
<evidence type="ECO:0000256" key="6">
    <source>
        <dbReference type="ARBA" id="ARBA00023027"/>
    </source>
</evidence>
<dbReference type="InterPro" id="IPR013154">
    <property type="entry name" value="ADH-like_N"/>
</dbReference>
<dbReference type="InterPro" id="IPR011032">
    <property type="entry name" value="GroES-like_sf"/>
</dbReference>
<evidence type="ECO:0000259" key="8">
    <source>
        <dbReference type="SMART" id="SM00829"/>
    </source>
</evidence>
<keyword evidence="5" id="KW-0560">Oxidoreductase</keyword>
<dbReference type="GO" id="GO:0008270">
    <property type="term" value="F:zinc ion binding"/>
    <property type="evidence" value="ECO:0007669"/>
    <property type="project" value="InterPro"/>
</dbReference>
<evidence type="ECO:0000256" key="2">
    <source>
        <dbReference type="ARBA" id="ARBA00008072"/>
    </source>
</evidence>
<dbReference type="SUPFAM" id="SSF51735">
    <property type="entry name" value="NAD(P)-binding Rossmann-fold domains"/>
    <property type="match status" value="1"/>
</dbReference>
<dbReference type="EMBL" id="LQQA01000029">
    <property type="protein sequence ID" value="ORX12685.1"/>
    <property type="molecule type" value="Genomic_DNA"/>
</dbReference>
<dbReference type="PANTHER" id="PTHR43880:SF12">
    <property type="entry name" value="ALCOHOL DEHYDROGENASE CLASS-3"/>
    <property type="match status" value="1"/>
</dbReference>
<dbReference type="PANTHER" id="PTHR43880">
    <property type="entry name" value="ALCOHOL DEHYDROGENASE"/>
    <property type="match status" value="1"/>
</dbReference>
<dbReference type="PROSITE" id="PS00059">
    <property type="entry name" value="ADH_ZINC"/>
    <property type="match status" value="1"/>
</dbReference>
<sequence length="363" mass="37580">MTAAVLNSAPGTLDVERVTLAHPNSREVLVRVAYAGLCHSDLHEMDGTFATTPPILLGHEASGVVEAIGDEVTDINVGDHVVTCLSVFCGSCKYCISGRLTLCINRTRLALGSTDRLRNAAGATIRPTAGIGAFAEKIVVHRNALAVLPTDMPLAPASILGCALVTGMGAVLHRARVKAGTSVVVIGTGGVGMSAIQAAVIAGASHVIAVDVVPEKLEAAKRFGATDVINGRQTDPVAAVREITRGGADYSFEAVGHASTTEQAVAMLAAGGTATVIGMVPPDPPIRIDGADLFLSEKRLQGSFMGSNHFPTDIASYVRFYRQGRLLLDDMISDQVTLSAINDGFSALASGTSMRVVAEIGPQ</sequence>
<comment type="caution">
    <text evidence="9">The sequence shown here is derived from an EMBL/GenBank/DDBJ whole genome shotgun (WGS) entry which is preliminary data.</text>
</comment>
<dbReference type="FunFam" id="3.40.50.720:FF:000003">
    <property type="entry name" value="S-(hydroxymethyl)glutathione dehydrogenase"/>
    <property type="match status" value="1"/>
</dbReference>
<evidence type="ECO:0000256" key="7">
    <source>
        <dbReference type="RuleBase" id="RU361277"/>
    </source>
</evidence>
<evidence type="ECO:0000256" key="1">
    <source>
        <dbReference type="ARBA" id="ARBA00001947"/>
    </source>
</evidence>
<dbReference type="Pfam" id="PF00107">
    <property type="entry name" value="ADH_zinc_N"/>
    <property type="match status" value="1"/>
</dbReference>
<protein>
    <submittedName>
        <fullName evidence="9">Alcohol dehydrogenase</fullName>
    </submittedName>
</protein>
<dbReference type="GO" id="GO:0005829">
    <property type="term" value="C:cytosol"/>
    <property type="evidence" value="ECO:0007669"/>
    <property type="project" value="TreeGrafter"/>
</dbReference>
<accession>A0A1X2F2Q2</accession>
<organism evidence="9 10">
    <name type="scientific">Mycolicibacterium wolinskyi</name>
    <dbReference type="NCBI Taxonomy" id="59750"/>
    <lineage>
        <taxon>Bacteria</taxon>
        <taxon>Bacillati</taxon>
        <taxon>Actinomycetota</taxon>
        <taxon>Actinomycetes</taxon>
        <taxon>Mycobacteriales</taxon>
        <taxon>Mycobacteriaceae</taxon>
        <taxon>Mycolicibacterium</taxon>
    </lineage>
</organism>
<proteinExistence type="inferred from homology"/>
<evidence type="ECO:0000256" key="3">
    <source>
        <dbReference type="ARBA" id="ARBA00022723"/>
    </source>
</evidence>
<dbReference type="GO" id="GO:0046294">
    <property type="term" value="P:formaldehyde catabolic process"/>
    <property type="evidence" value="ECO:0007669"/>
    <property type="project" value="TreeGrafter"/>
</dbReference>
<feature type="domain" description="Enoyl reductase (ER)" evidence="8">
    <location>
        <begin position="8"/>
        <end position="358"/>
    </location>
</feature>
<dbReference type="CDD" id="cd08279">
    <property type="entry name" value="Zn_ADH_class_III"/>
    <property type="match status" value="1"/>
</dbReference>
<evidence type="ECO:0000313" key="10">
    <source>
        <dbReference type="Proteomes" id="UP000193964"/>
    </source>
</evidence>
<dbReference type="Gene3D" id="3.40.50.720">
    <property type="entry name" value="NAD(P)-binding Rossmann-like Domain"/>
    <property type="match status" value="1"/>
</dbReference>
<keyword evidence="6" id="KW-0520">NAD</keyword>
<dbReference type="InterPro" id="IPR002328">
    <property type="entry name" value="ADH_Zn_CS"/>
</dbReference>
<dbReference type="Pfam" id="PF08240">
    <property type="entry name" value="ADH_N"/>
    <property type="match status" value="1"/>
</dbReference>
<evidence type="ECO:0000256" key="5">
    <source>
        <dbReference type="ARBA" id="ARBA00023002"/>
    </source>
</evidence>